<evidence type="ECO:0000256" key="1">
    <source>
        <dbReference type="SAM" id="Phobius"/>
    </source>
</evidence>
<keyword evidence="1" id="KW-1133">Transmembrane helix</keyword>
<dbReference type="KEGG" id="pmes:FX988_04235"/>
<evidence type="ECO:0000313" key="3">
    <source>
        <dbReference type="Proteomes" id="UP000464524"/>
    </source>
</evidence>
<proteinExistence type="predicted"/>
<dbReference type="RefSeq" id="WP_160181998.1">
    <property type="nucleotide sequence ID" value="NZ_CP047656.1"/>
</dbReference>
<keyword evidence="1" id="KW-0472">Membrane</keyword>
<keyword evidence="1" id="KW-0812">Transmembrane</keyword>
<organism evidence="2 3">
    <name type="scientific">Paraglaciecola mesophila</name>
    <dbReference type="NCBI Taxonomy" id="197222"/>
    <lineage>
        <taxon>Bacteria</taxon>
        <taxon>Pseudomonadati</taxon>
        <taxon>Pseudomonadota</taxon>
        <taxon>Gammaproteobacteria</taxon>
        <taxon>Alteromonadales</taxon>
        <taxon>Alteromonadaceae</taxon>
        <taxon>Paraglaciecola</taxon>
    </lineage>
</organism>
<sequence>MDNIKLTQDENLSIRVGYQLLPSDQQRLDLYFSIPEEMGINAKTLSEEQYFHHSIQCQSAYYSDQLHVPLVRSRFISQKKGEQSDYRLNLNLYSYQIRTALDTDIKQTIKLKDPKAFYPHAIELAEQTSGLLKKLRRYTPSDQKLRAYFENADNYLSWQVEQSFLKLLSRAPKTSDFTSEHQFLIGLCRRENQYRKENQYNSSVTLSDPNRITNKMRLLQRLIEYGVVFQKQVKNLNSYLNRLVKGTVTAIIMAFVMLLVLNARTNFTEVTIALVGMLGVIYGLREIFKEDITRLIWRRIQKGLPKWRLLYSHSVTKSKVARQTIWLEYISSKDLPKQIDKVFQTRRQQNKQAAKLLHFRSETKVNAKSFLPGYDEIQQRIYFNLTPFVRFLRKGEGRLYSLENQKITKQAVERRYQINVVMMHTNKARQQQIQRFKVTLNRSNIINIEAIDTPKDIEPKKTSATPSGETP</sequence>
<feature type="transmembrane region" description="Helical" evidence="1">
    <location>
        <begin position="243"/>
        <end position="261"/>
    </location>
</feature>
<dbReference type="Proteomes" id="UP000464524">
    <property type="component" value="Chromosome"/>
</dbReference>
<keyword evidence="3" id="KW-1185">Reference proteome</keyword>
<gene>
    <name evidence="2" type="ORF">FX988_04235</name>
</gene>
<evidence type="ECO:0000313" key="2">
    <source>
        <dbReference type="EMBL" id="QHJ13954.1"/>
    </source>
</evidence>
<feature type="transmembrane region" description="Helical" evidence="1">
    <location>
        <begin position="267"/>
        <end position="284"/>
    </location>
</feature>
<protein>
    <submittedName>
        <fullName evidence="2">Uncharacterized protein</fullName>
    </submittedName>
</protein>
<dbReference type="OrthoDB" id="6209688at2"/>
<accession>A0A857JTB5</accession>
<dbReference type="AlphaFoldDB" id="A0A857JTB5"/>
<reference evidence="2 3" key="1">
    <citation type="submission" date="2019-12" db="EMBL/GenBank/DDBJ databases">
        <title>Genome sequencing and assembly of endphytes of Porphyra tenera.</title>
        <authorList>
            <person name="Park J.M."/>
            <person name="Shin R."/>
            <person name="Jo S.H."/>
        </authorList>
    </citation>
    <scope>NUCLEOTIDE SEQUENCE [LARGE SCALE GENOMIC DNA]</scope>
    <source>
        <strain evidence="2 3">GPM4</strain>
    </source>
</reference>
<dbReference type="EMBL" id="CP047656">
    <property type="protein sequence ID" value="QHJ13954.1"/>
    <property type="molecule type" value="Genomic_DNA"/>
</dbReference>
<name>A0A857JTB5_9ALTE</name>